<evidence type="ECO:0000313" key="1">
    <source>
        <dbReference type="EMBL" id="MTD90662.1"/>
    </source>
</evidence>
<reference evidence="1 4" key="2">
    <citation type="submission" date="2019-07" db="EMBL/GenBank/DDBJ databases">
        <title>Draft genome of C. aurimucosum strain 332.</title>
        <authorList>
            <person name="Pacheco L.G.C."/>
            <person name="Aguiar E.R.G.R."/>
            <person name="Barberis C.M."/>
            <person name="Almuzara M.N."/>
            <person name="Traglia G.M."/>
            <person name="Santos C.S."/>
            <person name="Vay C.A."/>
            <person name="Rocha D.J.P.G."/>
        </authorList>
    </citation>
    <scope>NUCLEOTIDE SEQUENCE [LARGE SCALE GENOMIC DNA]</scope>
    <source>
        <strain evidence="1 4">332</strain>
    </source>
</reference>
<dbReference type="EMBL" id="VMTX01000008">
    <property type="protein sequence ID" value="TVU83649.1"/>
    <property type="molecule type" value="Genomic_DNA"/>
</dbReference>
<evidence type="ECO:0000313" key="3">
    <source>
        <dbReference type="Proteomes" id="UP000320648"/>
    </source>
</evidence>
<gene>
    <name evidence="1" type="ORF">FME68_01875</name>
    <name evidence="2" type="ORF">FQN05_06745</name>
</gene>
<dbReference type="RefSeq" id="WP_071410269.1">
    <property type="nucleotide sequence ID" value="NZ_VMTX01000008.1"/>
</dbReference>
<proteinExistence type="predicted"/>
<accession>A0A558IQJ7</accession>
<reference evidence="2 3" key="1">
    <citation type="submission" date="2019-07" db="EMBL/GenBank/DDBJ databases">
        <title>Draft genome of C. aurimucosum strain 15-4290.</title>
        <authorList>
            <person name="Pacheco L.G.C."/>
            <person name="Aguiar E.R.G.R."/>
            <person name="Navas J."/>
            <person name="Santos C.S."/>
            <person name="Rocha D.J.P.G."/>
        </authorList>
    </citation>
    <scope>NUCLEOTIDE SEQUENCE [LARGE SCALE GENOMIC DNA]</scope>
    <source>
        <strain evidence="2 3">15-4290</strain>
    </source>
</reference>
<name>A0A558IQJ7_9CORY</name>
<organism evidence="2 3">
    <name type="scientific">Corynebacterium aurimucosum</name>
    <dbReference type="NCBI Taxonomy" id="169292"/>
    <lineage>
        <taxon>Bacteria</taxon>
        <taxon>Bacillati</taxon>
        <taxon>Actinomycetota</taxon>
        <taxon>Actinomycetes</taxon>
        <taxon>Mycobacteriales</taxon>
        <taxon>Corynebacteriaceae</taxon>
        <taxon>Corynebacterium</taxon>
    </lineage>
</organism>
<evidence type="ECO:0000313" key="2">
    <source>
        <dbReference type="EMBL" id="TVU83649.1"/>
    </source>
</evidence>
<dbReference type="InterPro" id="IPR029060">
    <property type="entry name" value="PIN-like_dom_sf"/>
</dbReference>
<dbReference type="Proteomes" id="UP000320648">
    <property type="component" value="Unassembled WGS sequence"/>
</dbReference>
<dbReference type="SUPFAM" id="SSF88723">
    <property type="entry name" value="PIN domain-like"/>
    <property type="match status" value="1"/>
</dbReference>
<protein>
    <submittedName>
        <fullName evidence="2">DUF4411 family protein</fullName>
    </submittedName>
</protein>
<dbReference type="AlphaFoldDB" id="A0A558IQJ7"/>
<sequence>MYLIDTNFIGTVASVYPRDVFPSLWVQLEEPIFRGDSYFHKTVDKEMKEWKDRTLDWYLKHIDPQYIVSTDDNELALYTDVVRWVANKRQPRYKDRAVNVFMDAADSWLIASALRHDATIVTNEVRAAPDSRKQVKIPDVADHFGVRCIDLLAFLREMKISI</sequence>
<evidence type="ECO:0000313" key="4">
    <source>
        <dbReference type="Proteomes" id="UP000432568"/>
    </source>
</evidence>
<comment type="caution">
    <text evidence="2">The sequence shown here is derived from an EMBL/GenBank/DDBJ whole genome shotgun (WGS) entry which is preliminary data.</text>
</comment>
<dbReference type="Pfam" id="PF14367">
    <property type="entry name" value="DUF4411"/>
    <property type="match status" value="1"/>
</dbReference>
<dbReference type="EMBL" id="VIOG01000002">
    <property type="protein sequence ID" value="MTD90662.1"/>
    <property type="molecule type" value="Genomic_DNA"/>
</dbReference>
<dbReference type="PIRSF" id="PIRSF008505">
    <property type="entry name" value="UCP008505"/>
    <property type="match status" value="1"/>
</dbReference>
<dbReference type="InterPro" id="IPR016541">
    <property type="entry name" value="UCP008505"/>
</dbReference>
<dbReference type="Proteomes" id="UP000432568">
    <property type="component" value="Unassembled WGS sequence"/>
</dbReference>